<dbReference type="AlphaFoldDB" id="A0A227KQP3"/>
<gene>
    <name evidence="1" type="ORF">ADH67_06125</name>
</gene>
<evidence type="ECO:0000313" key="2">
    <source>
        <dbReference type="Proteomes" id="UP000214610"/>
    </source>
</evidence>
<dbReference type="Proteomes" id="UP000214610">
    <property type="component" value="Unassembled WGS sequence"/>
</dbReference>
<dbReference type="GeneID" id="78361605"/>
<protein>
    <submittedName>
        <fullName evidence="1">Uncharacterized protein</fullName>
    </submittedName>
</protein>
<proteinExistence type="predicted"/>
<comment type="caution">
    <text evidence="1">The sequence shown here is derived from an EMBL/GenBank/DDBJ whole genome shotgun (WGS) entry which is preliminary data.</text>
</comment>
<name>A0A227KQP3_9BURK</name>
<reference evidence="2" key="1">
    <citation type="submission" date="2017-05" db="EMBL/GenBank/DDBJ databases">
        <title>Improved OligoMM genomes.</title>
        <authorList>
            <person name="Garzetti D."/>
        </authorList>
    </citation>
    <scope>NUCLEOTIDE SEQUENCE [LARGE SCALE GENOMIC DNA]</scope>
    <source>
        <strain evidence="2">YL45</strain>
    </source>
</reference>
<accession>A0A227KQP3</accession>
<sequence length="492" mass="55251">MSTGLNKTHQRRDVILASLCDYFGKSTIDNLLLCGFLRVIEKLQTDELDGISIASKIHKKTKNIVPDELATPDNEEGIIAELPHLKEGFPACPIVVRIGFHIPFVHRGAGSRHLTGNVIEFPNRDFFPKEENKTEGSLKGLVEVLKNSSQLYQLNPLKYVFYSSKHQYGIVCTLNEKSNRLEVVTVRPVRKKELPQNLWGNQWIKISGALIFPDQAASVPLSSCLQTTERKHTEPQSTKSHEDNYLDVDYTPALRNAIERAKRNLRSDANNIQGFYSKSKKIAVLVAENLSAVSAPSVLLHELGIHMAYDTFFKNKLQPIIEEAPSLLEHLVAKSDPIGLYAQSQLTLAQITKKSKGYKEEVCAYLVESCALHAVTEPSLIRWFNGLKSKTSVWLYEHGFKEVDKLSPRDLVTIAKANVKEIARQKPEVKLSPGGMEVLAEHVKAMNFKYSKITDAEPEIKTLYRKFVELEQAGKPLPKAAVVEKRTGGMQR</sequence>
<evidence type="ECO:0000313" key="1">
    <source>
        <dbReference type="EMBL" id="OXE49700.1"/>
    </source>
</evidence>
<dbReference type="EMBL" id="NHMP01000003">
    <property type="protein sequence ID" value="OXE49700.1"/>
    <property type="molecule type" value="Genomic_DNA"/>
</dbReference>
<organism evidence="1 2">
    <name type="scientific">Turicimonas muris</name>
    <dbReference type="NCBI Taxonomy" id="1796652"/>
    <lineage>
        <taxon>Bacteria</taxon>
        <taxon>Pseudomonadati</taxon>
        <taxon>Pseudomonadota</taxon>
        <taxon>Betaproteobacteria</taxon>
        <taxon>Burkholderiales</taxon>
        <taxon>Sutterellaceae</taxon>
        <taxon>Turicimonas</taxon>
    </lineage>
</organism>
<dbReference type="RefSeq" id="WP_066593131.1">
    <property type="nucleotide sequence ID" value="NZ_CAPBIX010000031.1"/>
</dbReference>
<keyword evidence="2" id="KW-1185">Reference proteome</keyword>